<dbReference type="InterPro" id="IPR004017">
    <property type="entry name" value="Cys_rich_dom"/>
</dbReference>
<feature type="domain" description="4Fe-4S ferredoxin-type" evidence="5">
    <location>
        <begin position="355"/>
        <end position="383"/>
    </location>
</feature>
<sequence>MHDALKSSSGYHKELDEALNDEFLRRTLDTFAVAYRANREAVFKEVDEKALIKQIADAKDYACQHMDELYAQFKAEAEKRGVHVHRAATAAEANDMIVRIAKENKVKKVVKSKSMTAEEIGLNTALEGNGLIVDETDLGEWIIQLRHEGPSHMVMPAIHLSRYQVADDFTKATGVKQDSDVQRLVKVARVQLRRKFIAADMGVSGCNFAVAENGAISTVTNEGNARMVTTLPRVHVAIAGLDKLVAKLDDALVALQVLPRNATAQRLTSYVTWMCGAGPCAANADDKKILHVIFLDNGRTEIAKDPLFSQVFRCVRCGACANVCPVYRLVGGHKMGYIYIGAIGLILTYFFHGKDRARILSQNCMGCESCANVCAGGIDLPRLIREVRSRLNVEQGAPIEANLLSAVMKNRKLFHKLLKFASFAQKPFTRGAQFQRHLPAVFLGKHNFKALPAIANKSFRDRWPELAPKVQNPTFRVAIFSGCAQDFIYPEELEACVKILAAKNVAVDFPMEQSCCGLPLEMMGQRKTSMDVAKQNIAAFRGGNYDYIITLCASCAGHLKHHYPEILDQDFSTVEAQAFAAKIIDFSSFVHDVLGLKAEDFNKSAQKVTYHASCHLCRGLGVKKAPRDLIGDAAEYVPCEEEEVCCGFGGSYSVKFPEISAQLLDKKIANMKATGADRLVVDCPGCVMQIRGGAEKQGLKIKVDHIAELLAENLKK</sequence>
<keyword evidence="4" id="KW-0411">Iron-sulfur</keyword>
<feature type="domain" description="4Fe-4S ferredoxin-type" evidence="5">
    <location>
        <begin position="304"/>
        <end position="334"/>
    </location>
</feature>
<keyword evidence="3" id="KW-0408">Iron</keyword>
<dbReference type="PANTHER" id="PTHR47153">
    <property type="entry name" value="LACTATE UTILIZATION PROTEIN B"/>
    <property type="match status" value="1"/>
</dbReference>
<dbReference type="GO" id="GO:0051539">
    <property type="term" value="F:4 iron, 4 sulfur cluster binding"/>
    <property type="evidence" value="ECO:0007669"/>
    <property type="project" value="UniProtKB-KW"/>
</dbReference>
<evidence type="ECO:0000313" key="6">
    <source>
        <dbReference type="EMBL" id="SBV99109.1"/>
    </source>
</evidence>
<dbReference type="PROSITE" id="PS51379">
    <property type="entry name" value="4FE4S_FER_2"/>
    <property type="match status" value="2"/>
</dbReference>
<evidence type="ECO:0000256" key="3">
    <source>
        <dbReference type="ARBA" id="ARBA00023004"/>
    </source>
</evidence>
<dbReference type="InterPro" id="IPR037171">
    <property type="entry name" value="NagB/RpiA_transferase-like"/>
</dbReference>
<dbReference type="InterPro" id="IPR003741">
    <property type="entry name" value="LUD_dom"/>
</dbReference>
<protein>
    <recommendedName>
        <fullName evidence="5">4Fe-4S ferredoxin-type domain-containing protein</fullName>
    </recommendedName>
</protein>
<gene>
    <name evidence="6" type="ORF">KM92DES2_11154</name>
</gene>
<dbReference type="Gene3D" id="3.40.50.10420">
    <property type="entry name" value="NagB/RpiA/CoA transferase-like"/>
    <property type="match status" value="1"/>
</dbReference>
<evidence type="ECO:0000256" key="1">
    <source>
        <dbReference type="ARBA" id="ARBA00022485"/>
    </source>
</evidence>
<proteinExistence type="predicted"/>
<evidence type="ECO:0000256" key="2">
    <source>
        <dbReference type="ARBA" id="ARBA00022723"/>
    </source>
</evidence>
<dbReference type="PROSITE" id="PS00198">
    <property type="entry name" value="4FE4S_FER_1"/>
    <property type="match status" value="1"/>
</dbReference>
<keyword evidence="2" id="KW-0479">Metal-binding</keyword>
<dbReference type="SUPFAM" id="SSF100950">
    <property type="entry name" value="NagB/RpiA/CoA transferase-like"/>
    <property type="match status" value="1"/>
</dbReference>
<accession>A0A212JI22</accession>
<dbReference type="PANTHER" id="PTHR47153:SF2">
    <property type="entry name" value="LACTATE UTILIZATION PROTEIN B"/>
    <property type="match status" value="1"/>
</dbReference>
<organism evidence="6">
    <name type="scientific">uncultured Desulfovibrio sp</name>
    <dbReference type="NCBI Taxonomy" id="167968"/>
    <lineage>
        <taxon>Bacteria</taxon>
        <taxon>Pseudomonadati</taxon>
        <taxon>Thermodesulfobacteriota</taxon>
        <taxon>Desulfovibrionia</taxon>
        <taxon>Desulfovibrionales</taxon>
        <taxon>Desulfovibrionaceae</taxon>
        <taxon>Desulfovibrio</taxon>
        <taxon>environmental samples</taxon>
    </lineage>
</organism>
<dbReference type="GO" id="GO:0006089">
    <property type="term" value="P:lactate metabolic process"/>
    <property type="evidence" value="ECO:0007669"/>
    <property type="project" value="InterPro"/>
</dbReference>
<dbReference type="InterPro" id="IPR054704">
    <property type="entry name" value="Quin_L_LdhH-like"/>
</dbReference>
<name>A0A212JI22_9BACT</name>
<dbReference type="InterPro" id="IPR004452">
    <property type="entry name" value="LutB/LldF"/>
</dbReference>
<dbReference type="Pfam" id="PF02589">
    <property type="entry name" value="LUD_dom"/>
    <property type="match status" value="1"/>
</dbReference>
<dbReference type="InterPro" id="IPR024185">
    <property type="entry name" value="FTHF_cligase-like_sf"/>
</dbReference>
<dbReference type="Gene3D" id="3.30.70.20">
    <property type="match status" value="1"/>
</dbReference>
<evidence type="ECO:0000256" key="4">
    <source>
        <dbReference type="ARBA" id="ARBA00023014"/>
    </source>
</evidence>
<dbReference type="Pfam" id="PF13183">
    <property type="entry name" value="Fer4_8"/>
    <property type="match status" value="1"/>
</dbReference>
<reference evidence="6" key="1">
    <citation type="submission" date="2016-04" db="EMBL/GenBank/DDBJ databases">
        <authorList>
            <person name="Evans L.H."/>
            <person name="Alamgir A."/>
            <person name="Owens N."/>
            <person name="Weber N.D."/>
            <person name="Virtaneva K."/>
            <person name="Barbian K."/>
            <person name="Babar A."/>
            <person name="Rosenke K."/>
        </authorList>
    </citation>
    <scope>NUCLEOTIDE SEQUENCE</scope>
    <source>
        <strain evidence="6">92-2</strain>
    </source>
</reference>
<dbReference type="InterPro" id="IPR017896">
    <property type="entry name" value="4Fe4S_Fe-S-bd"/>
</dbReference>
<dbReference type="NCBIfam" id="NF045670">
    <property type="entry name" value="quin_L_LdhH"/>
    <property type="match status" value="1"/>
</dbReference>
<evidence type="ECO:0000259" key="5">
    <source>
        <dbReference type="PROSITE" id="PS51379"/>
    </source>
</evidence>
<dbReference type="Pfam" id="PF02754">
    <property type="entry name" value="CCG"/>
    <property type="match status" value="2"/>
</dbReference>
<dbReference type="InterPro" id="IPR017900">
    <property type="entry name" value="4Fe4S_Fe_S_CS"/>
</dbReference>
<dbReference type="GO" id="GO:0016491">
    <property type="term" value="F:oxidoreductase activity"/>
    <property type="evidence" value="ECO:0007669"/>
    <property type="project" value="UniProtKB-ARBA"/>
</dbReference>
<dbReference type="SUPFAM" id="SSF46548">
    <property type="entry name" value="alpha-helical ferredoxin"/>
    <property type="match status" value="1"/>
</dbReference>
<keyword evidence="1" id="KW-0004">4Fe-4S</keyword>
<dbReference type="AlphaFoldDB" id="A0A212JI22"/>
<dbReference type="RefSeq" id="WP_192112291.1">
    <property type="nucleotide sequence ID" value="NZ_CABUEN010000001.1"/>
</dbReference>
<dbReference type="GO" id="GO:0046872">
    <property type="term" value="F:metal ion binding"/>
    <property type="evidence" value="ECO:0007669"/>
    <property type="project" value="UniProtKB-KW"/>
</dbReference>
<dbReference type="EMBL" id="FLUP01000001">
    <property type="protein sequence ID" value="SBV99109.1"/>
    <property type="molecule type" value="Genomic_DNA"/>
</dbReference>